<accession>A0A6C0NEZ3</accession>
<sequence length="52" mass="5959">MYGLPGNRNTLTFDAIERNHGNRGGGKETEKNKRNEVLYVKRIYILTFTGKS</sequence>
<protein>
    <submittedName>
        <fullName evidence="1">Uncharacterized protein</fullName>
    </submittedName>
</protein>
<dbReference type="AlphaFoldDB" id="A0A6C0NEZ3"/>
<geneLocation type="plasmid" evidence="1">
    <name>pNDM-1-EC12</name>
</geneLocation>
<reference evidence="1" key="1">
    <citation type="submission" date="2019-10" db="EMBL/GenBank/DDBJ databases">
        <title>Characterization of a blaNDM-1-carrying IncHI5 plasmid from Enterobacter cloacae of food animal origin.</title>
        <authorList>
            <person name="Zhu Y."/>
            <person name="Schwarz S."/>
            <person name="Liu W."/>
            <person name="Liu S."/>
            <person name="Zhang W."/>
        </authorList>
    </citation>
    <scope>NUCLEOTIDE SEQUENCE</scope>
    <source>
        <strain evidence="1">EC12</strain>
        <plasmid evidence="1">pNDM-1-EC12</plasmid>
    </source>
</reference>
<dbReference type="EMBL" id="MN598004">
    <property type="protein sequence ID" value="QHW11362.1"/>
    <property type="molecule type" value="Genomic_DNA"/>
</dbReference>
<name>A0A6C0NEZ3_ENTCL</name>
<proteinExistence type="predicted"/>
<keyword evidence="1" id="KW-0614">Plasmid</keyword>
<evidence type="ECO:0000313" key="1">
    <source>
        <dbReference type="EMBL" id="QHW11362.1"/>
    </source>
</evidence>
<organism evidence="1">
    <name type="scientific">Enterobacter cloacae</name>
    <dbReference type="NCBI Taxonomy" id="550"/>
    <lineage>
        <taxon>Bacteria</taxon>
        <taxon>Pseudomonadati</taxon>
        <taxon>Pseudomonadota</taxon>
        <taxon>Gammaproteobacteria</taxon>
        <taxon>Enterobacterales</taxon>
        <taxon>Enterobacteriaceae</taxon>
        <taxon>Enterobacter</taxon>
        <taxon>Enterobacter cloacae complex</taxon>
    </lineage>
</organism>